<dbReference type="InterPro" id="IPR032710">
    <property type="entry name" value="NTF2-like_dom_sf"/>
</dbReference>
<dbReference type="Pfam" id="PF14534">
    <property type="entry name" value="DUF4440"/>
    <property type="match status" value="1"/>
</dbReference>
<proteinExistence type="predicted"/>
<dbReference type="EMBL" id="QUZU01000005">
    <property type="protein sequence ID" value="TFY91172.1"/>
    <property type="molecule type" value="Genomic_DNA"/>
</dbReference>
<dbReference type="SUPFAM" id="SSF54427">
    <property type="entry name" value="NTF2-like"/>
    <property type="match status" value="1"/>
</dbReference>
<evidence type="ECO:0000313" key="3">
    <source>
        <dbReference type="Proteomes" id="UP000297391"/>
    </source>
</evidence>
<sequence>MQQDKEQACEQLIRSLENQRFQAVIDGDFDQFEALAHPELAYVHSSGTVDTLSSYLKKCSSGWYVYKSIDHPVDEIRVYGESVLVIGEMNAEMIINGEARSMRNKSLAVWVKLDEHWKLAAYQATPIKA</sequence>
<evidence type="ECO:0000259" key="1">
    <source>
        <dbReference type="Pfam" id="PF14534"/>
    </source>
</evidence>
<protein>
    <submittedName>
        <fullName evidence="2">Nuclear transport factor 2 family protein</fullName>
    </submittedName>
</protein>
<dbReference type="InterPro" id="IPR027843">
    <property type="entry name" value="DUF4440"/>
</dbReference>
<evidence type="ECO:0000313" key="2">
    <source>
        <dbReference type="EMBL" id="TFY91172.1"/>
    </source>
</evidence>
<dbReference type="OrthoDB" id="8912653at2"/>
<reference evidence="2 3" key="1">
    <citation type="journal article" date="2019" name="Syst. Appl. Microbiol.">
        <title>New species of pathogenic Pseudomonas isolated from citrus in Tunisia: Proposal of Pseudomonas kairouanensis sp. nov. and Pseudomonas nabeulensis sp. nov.</title>
        <authorList>
            <person name="Oueslati M."/>
            <person name="Mulet M."/>
            <person name="Gomila M."/>
            <person name="Berge O."/>
            <person name="Hajlaoui M.R."/>
            <person name="Lalucat J."/>
            <person name="Sadfi-Zouaoui N."/>
            <person name="Garcia-Valdes E."/>
        </authorList>
    </citation>
    <scope>NUCLEOTIDE SEQUENCE [LARGE SCALE GENOMIC DNA]</scope>
    <source>
        <strain evidence="2 3">KC12</strain>
    </source>
</reference>
<dbReference type="AlphaFoldDB" id="A0A4Z0AWJ2"/>
<feature type="domain" description="DUF4440" evidence="1">
    <location>
        <begin position="13"/>
        <end position="119"/>
    </location>
</feature>
<dbReference type="Proteomes" id="UP000297391">
    <property type="component" value="Unassembled WGS sequence"/>
</dbReference>
<dbReference type="Gene3D" id="3.10.450.50">
    <property type="match status" value="1"/>
</dbReference>
<dbReference type="RefSeq" id="WP_135288468.1">
    <property type="nucleotide sequence ID" value="NZ_QUZU01000005.1"/>
</dbReference>
<accession>A0A4Z0AWJ2</accession>
<organism evidence="2 3">
    <name type="scientific">Pseudomonas kairouanensis</name>
    <dbReference type="NCBI Taxonomy" id="2293832"/>
    <lineage>
        <taxon>Bacteria</taxon>
        <taxon>Pseudomonadati</taxon>
        <taxon>Pseudomonadota</taxon>
        <taxon>Gammaproteobacteria</taxon>
        <taxon>Pseudomonadales</taxon>
        <taxon>Pseudomonadaceae</taxon>
        <taxon>Pseudomonas</taxon>
    </lineage>
</organism>
<gene>
    <name evidence="2" type="ORF">DYL59_06740</name>
</gene>
<name>A0A4Z0AWJ2_9PSED</name>
<keyword evidence="3" id="KW-1185">Reference proteome</keyword>
<comment type="caution">
    <text evidence="2">The sequence shown here is derived from an EMBL/GenBank/DDBJ whole genome shotgun (WGS) entry which is preliminary data.</text>
</comment>